<dbReference type="PROSITE" id="PS01124">
    <property type="entry name" value="HTH_ARAC_FAMILY_2"/>
    <property type="match status" value="1"/>
</dbReference>
<dbReference type="SMART" id="SM00342">
    <property type="entry name" value="HTH_ARAC"/>
    <property type="match status" value="1"/>
</dbReference>
<dbReference type="PANTHER" id="PTHR43280">
    <property type="entry name" value="ARAC-FAMILY TRANSCRIPTIONAL REGULATOR"/>
    <property type="match status" value="1"/>
</dbReference>
<dbReference type="SUPFAM" id="SSF46689">
    <property type="entry name" value="Homeodomain-like"/>
    <property type="match status" value="2"/>
</dbReference>
<gene>
    <name evidence="5" type="ORF">GXN74_07210</name>
</gene>
<name>A0A7X5KM36_9FIRM</name>
<dbReference type="Proteomes" id="UP000461585">
    <property type="component" value="Unassembled WGS sequence"/>
</dbReference>
<dbReference type="InterPro" id="IPR009057">
    <property type="entry name" value="Homeodomain-like_sf"/>
</dbReference>
<keyword evidence="1" id="KW-0805">Transcription regulation</keyword>
<dbReference type="InterPro" id="IPR003313">
    <property type="entry name" value="AraC-bd"/>
</dbReference>
<organism evidence="5 6">
    <name type="scientific">Anaerotalea alkaliphila</name>
    <dbReference type="NCBI Taxonomy" id="2662126"/>
    <lineage>
        <taxon>Bacteria</taxon>
        <taxon>Bacillati</taxon>
        <taxon>Bacillota</taxon>
        <taxon>Clostridia</taxon>
        <taxon>Eubacteriales</taxon>
        <taxon>Anaerotalea</taxon>
    </lineage>
</organism>
<comment type="caution">
    <text evidence="5">The sequence shown here is derived from an EMBL/GenBank/DDBJ whole genome shotgun (WGS) entry which is preliminary data.</text>
</comment>
<protein>
    <submittedName>
        <fullName evidence="5">AraC family transcriptional regulator</fullName>
    </submittedName>
</protein>
<dbReference type="PROSITE" id="PS00041">
    <property type="entry name" value="HTH_ARAC_FAMILY_1"/>
    <property type="match status" value="1"/>
</dbReference>
<feature type="domain" description="HTH araC/xylS-type" evidence="4">
    <location>
        <begin position="166"/>
        <end position="264"/>
    </location>
</feature>
<evidence type="ECO:0000313" key="6">
    <source>
        <dbReference type="Proteomes" id="UP000461585"/>
    </source>
</evidence>
<dbReference type="InterPro" id="IPR037923">
    <property type="entry name" value="HTH-like"/>
</dbReference>
<reference evidence="5 6" key="1">
    <citation type="submission" date="2020-01" db="EMBL/GenBank/DDBJ databases">
        <title>Anaeroalcalibacter tamaniensis gen. nov., sp. nov., moderately halophilic strictly anaerobic fermenter bacterium from mud volcano of Taman peninsula.</title>
        <authorList>
            <person name="Frolova A."/>
            <person name="Merkel A.Y."/>
            <person name="Slobodkin A.I."/>
        </authorList>
    </citation>
    <scope>NUCLEOTIDE SEQUENCE [LARGE SCALE GENOMIC DNA]</scope>
    <source>
        <strain evidence="5 6">F-3ap</strain>
    </source>
</reference>
<dbReference type="InterPro" id="IPR018062">
    <property type="entry name" value="HTH_AraC-typ_CS"/>
</dbReference>
<dbReference type="EMBL" id="JAAEEH010000016">
    <property type="protein sequence ID" value="NDL67531.1"/>
    <property type="molecule type" value="Genomic_DNA"/>
</dbReference>
<dbReference type="Pfam" id="PF12833">
    <property type="entry name" value="HTH_18"/>
    <property type="match status" value="1"/>
</dbReference>
<dbReference type="Gene3D" id="2.60.120.10">
    <property type="entry name" value="Jelly Rolls"/>
    <property type="match status" value="1"/>
</dbReference>
<sequence length="272" mass="30867">MNLLYFCDATPGKLLLHSHDFIEMMLIVDGNVSISAEGSKYSVKNGNMVIIPPGLLHCTIIEKDTTLYERFVIHLQPSFIEEATQRFGVDANRLLALESLFFLECNHEDRWRLRSLLERMAFAAERGGNIGTALLDCQARELVITVLDLMESGKVEEEGLKSTEVACIIDYIDRHFRNPDLSMEEIVSCVCLSPAYLSRLFKEYTGTSVYNYLIQKRLEFSKTLIKEGFLITAACLDSGFSDYTAYLKAFKKSYGTTPKRFQKTKAPARQLP</sequence>
<dbReference type="GO" id="GO:0003700">
    <property type="term" value="F:DNA-binding transcription factor activity"/>
    <property type="evidence" value="ECO:0007669"/>
    <property type="project" value="InterPro"/>
</dbReference>
<dbReference type="Gene3D" id="1.10.10.60">
    <property type="entry name" value="Homeodomain-like"/>
    <property type="match status" value="2"/>
</dbReference>
<dbReference type="Pfam" id="PF02311">
    <property type="entry name" value="AraC_binding"/>
    <property type="match status" value="1"/>
</dbReference>
<evidence type="ECO:0000256" key="1">
    <source>
        <dbReference type="ARBA" id="ARBA00023015"/>
    </source>
</evidence>
<keyword evidence="6" id="KW-1185">Reference proteome</keyword>
<dbReference type="GO" id="GO:0043565">
    <property type="term" value="F:sequence-specific DNA binding"/>
    <property type="evidence" value="ECO:0007669"/>
    <property type="project" value="InterPro"/>
</dbReference>
<dbReference type="InterPro" id="IPR014710">
    <property type="entry name" value="RmlC-like_jellyroll"/>
</dbReference>
<proteinExistence type="predicted"/>
<dbReference type="RefSeq" id="WP_162370260.1">
    <property type="nucleotide sequence ID" value="NZ_JAAEEH010000016.1"/>
</dbReference>
<evidence type="ECO:0000256" key="2">
    <source>
        <dbReference type="ARBA" id="ARBA00023125"/>
    </source>
</evidence>
<keyword evidence="2" id="KW-0238">DNA-binding</keyword>
<dbReference type="InterPro" id="IPR018060">
    <property type="entry name" value="HTH_AraC"/>
</dbReference>
<dbReference type="SUPFAM" id="SSF51215">
    <property type="entry name" value="Regulatory protein AraC"/>
    <property type="match status" value="1"/>
</dbReference>
<accession>A0A7X5KM36</accession>
<evidence type="ECO:0000259" key="4">
    <source>
        <dbReference type="PROSITE" id="PS01124"/>
    </source>
</evidence>
<dbReference type="PANTHER" id="PTHR43280:SF34">
    <property type="entry name" value="ARAC-FAMILY TRANSCRIPTIONAL REGULATOR"/>
    <property type="match status" value="1"/>
</dbReference>
<evidence type="ECO:0000313" key="5">
    <source>
        <dbReference type="EMBL" id="NDL67531.1"/>
    </source>
</evidence>
<dbReference type="AlphaFoldDB" id="A0A7X5KM36"/>
<evidence type="ECO:0000256" key="3">
    <source>
        <dbReference type="ARBA" id="ARBA00023163"/>
    </source>
</evidence>
<keyword evidence="3" id="KW-0804">Transcription</keyword>